<feature type="transmembrane region" description="Helical" evidence="6">
    <location>
        <begin position="88"/>
        <end position="107"/>
    </location>
</feature>
<sequence length="458" mass="49548">MPQPFLDSGLHASTMKRLNLKLIPFLMLLYMVAYIDKSNISVAALQMNAELGLTARMYGIGVGLFFLTYILLEVPSSVILTRVGARRWIARIMITWGIVAAGMAFVQSANQLYGMRLLLGAAEAGFTPGIIYYLSQWYPKTDRAKAMSFFYIGAALASVIGLPLSGAFLHLDGYFGVSGWRWLFLLEGLPAVILGIVVLRYLPDSPQSTHWLQADQKEWLSRTIAAEQANSPISHHAAWQTAFRSRQVWLLSLFWLLQAFGTIGITLFLPLIVKSVSGQESFTVSVLSALPFLFACVFMYFNGTHSDRKGERGWHLALPLMAAGILLALAVMTSNPWLAYALLVVAVGLNWAATPVFWATTTEYLSGAAAAASIALINSIANIAGLGLPPVMGWIKDATQSYDYALLLVSAALLAGGVLGLFLARAPRPAPRGTAATAAMADATTTHTTRGLDEAKAP</sequence>
<dbReference type="InterPro" id="IPR011701">
    <property type="entry name" value="MFS"/>
</dbReference>
<organism evidence="8 9">
    <name type="scientific">Pseudomonas lutea</name>
    <dbReference type="NCBI Taxonomy" id="243924"/>
    <lineage>
        <taxon>Bacteria</taxon>
        <taxon>Pseudomonadati</taxon>
        <taxon>Pseudomonadota</taxon>
        <taxon>Gammaproteobacteria</taxon>
        <taxon>Pseudomonadales</taxon>
        <taxon>Pseudomonadaceae</taxon>
        <taxon>Pseudomonas</taxon>
    </lineage>
</organism>
<dbReference type="Pfam" id="PF07690">
    <property type="entry name" value="MFS_1"/>
    <property type="match status" value="1"/>
</dbReference>
<dbReference type="SUPFAM" id="SSF103473">
    <property type="entry name" value="MFS general substrate transporter"/>
    <property type="match status" value="1"/>
</dbReference>
<feature type="transmembrane region" description="Helical" evidence="6">
    <location>
        <begin position="55"/>
        <end position="76"/>
    </location>
</feature>
<dbReference type="RefSeq" id="WP_191943772.1">
    <property type="nucleotide sequence ID" value="NZ_JACYNP010000003.1"/>
</dbReference>
<evidence type="ECO:0000313" key="8">
    <source>
        <dbReference type="EMBL" id="MBD8121185.1"/>
    </source>
</evidence>
<feature type="transmembrane region" description="Helical" evidence="6">
    <location>
        <begin position="313"/>
        <end position="331"/>
    </location>
</feature>
<proteinExistence type="predicted"/>
<keyword evidence="2" id="KW-0813">Transport</keyword>
<comment type="caution">
    <text evidence="8">The sequence shown here is derived from an EMBL/GenBank/DDBJ whole genome shotgun (WGS) entry which is preliminary data.</text>
</comment>
<gene>
    <name evidence="8" type="ORF">IFT62_08170</name>
</gene>
<dbReference type="PANTHER" id="PTHR43791:SF36">
    <property type="entry name" value="TRANSPORTER, PUTATIVE (AFU_ORTHOLOGUE AFUA_6G08340)-RELATED"/>
    <property type="match status" value="1"/>
</dbReference>
<evidence type="ECO:0000259" key="7">
    <source>
        <dbReference type="PROSITE" id="PS50850"/>
    </source>
</evidence>
<evidence type="ECO:0000256" key="4">
    <source>
        <dbReference type="ARBA" id="ARBA00022989"/>
    </source>
</evidence>
<name>A0ABR9A578_9PSED</name>
<feature type="transmembrane region" description="Helical" evidence="6">
    <location>
        <begin position="182"/>
        <end position="202"/>
    </location>
</feature>
<keyword evidence="3 6" id="KW-0812">Transmembrane</keyword>
<dbReference type="PANTHER" id="PTHR43791">
    <property type="entry name" value="PERMEASE-RELATED"/>
    <property type="match status" value="1"/>
</dbReference>
<dbReference type="CDD" id="cd17319">
    <property type="entry name" value="MFS_ExuT_GudP_like"/>
    <property type="match status" value="1"/>
</dbReference>
<keyword evidence="4 6" id="KW-1133">Transmembrane helix</keyword>
<dbReference type="Gene3D" id="1.20.1250.20">
    <property type="entry name" value="MFS general substrate transporter like domains"/>
    <property type="match status" value="2"/>
</dbReference>
<dbReference type="InterPro" id="IPR020846">
    <property type="entry name" value="MFS_dom"/>
</dbReference>
<keyword evidence="5 6" id="KW-0472">Membrane</keyword>
<reference evidence="8 9" key="1">
    <citation type="journal article" date="2020" name="FEMS Microbiol. Ecol.">
        <title>Temporal dynamics of bacterial communities during seed development and maturation.</title>
        <authorList>
            <person name="Chesneau G."/>
            <person name="Torres-Cortes G."/>
            <person name="Briand M."/>
            <person name="Darrasse A."/>
            <person name="Preveaux A."/>
            <person name="Marais C."/>
            <person name="Jacques M.A."/>
            <person name="Shade A."/>
            <person name="Barret M."/>
        </authorList>
    </citation>
    <scope>NUCLEOTIDE SEQUENCE [LARGE SCALE GENOMIC DNA]</scope>
    <source>
        <strain evidence="8 9">CFBP13723</strain>
    </source>
</reference>
<evidence type="ECO:0000256" key="1">
    <source>
        <dbReference type="ARBA" id="ARBA00004141"/>
    </source>
</evidence>
<keyword evidence="9" id="KW-1185">Reference proteome</keyword>
<evidence type="ECO:0000313" key="9">
    <source>
        <dbReference type="Proteomes" id="UP000625247"/>
    </source>
</evidence>
<feature type="domain" description="Major facilitator superfamily (MFS) profile" evidence="7">
    <location>
        <begin position="22"/>
        <end position="428"/>
    </location>
</feature>
<evidence type="ECO:0000256" key="3">
    <source>
        <dbReference type="ARBA" id="ARBA00022692"/>
    </source>
</evidence>
<feature type="transmembrane region" description="Helical" evidence="6">
    <location>
        <begin position="146"/>
        <end position="170"/>
    </location>
</feature>
<feature type="transmembrane region" description="Helical" evidence="6">
    <location>
        <begin position="18"/>
        <end position="35"/>
    </location>
</feature>
<feature type="transmembrane region" description="Helical" evidence="6">
    <location>
        <begin position="365"/>
        <end position="384"/>
    </location>
</feature>
<feature type="transmembrane region" description="Helical" evidence="6">
    <location>
        <begin position="113"/>
        <end position="134"/>
    </location>
</feature>
<accession>A0ABR9A578</accession>
<comment type="subcellular location">
    <subcellularLocation>
        <location evidence="1">Membrane</location>
        <topology evidence="1">Multi-pass membrane protein</topology>
    </subcellularLocation>
</comment>
<feature type="transmembrane region" description="Helical" evidence="6">
    <location>
        <begin position="248"/>
        <end position="269"/>
    </location>
</feature>
<feature type="transmembrane region" description="Helical" evidence="6">
    <location>
        <begin position="404"/>
        <end position="424"/>
    </location>
</feature>
<evidence type="ECO:0000256" key="2">
    <source>
        <dbReference type="ARBA" id="ARBA00022448"/>
    </source>
</evidence>
<dbReference type="Proteomes" id="UP000625247">
    <property type="component" value="Unassembled WGS sequence"/>
</dbReference>
<protein>
    <submittedName>
        <fullName evidence="8">MFS transporter</fullName>
    </submittedName>
</protein>
<feature type="transmembrane region" description="Helical" evidence="6">
    <location>
        <begin position="281"/>
        <end position="301"/>
    </location>
</feature>
<evidence type="ECO:0000256" key="5">
    <source>
        <dbReference type="ARBA" id="ARBA00023136"/>
    </source>
</evidence>
<dbReference type="EMBL" id="JACYNP010000003">
    <property type="protein sequence ID" value="MBD8121185.1"/>
    <property type="molecule type" value="Genomic_DNA"/>
</dbReference>
<dbReference type="PROSITE" id="PS50850">
    <property type="entry name" value="MFS"/>
    <property type="match status" value="1"/>
</dbReference>
<dbReference type="InterPro" id="IPR036259">
    <property type="entry name" value="MFS_trans_sf"/>
</dbReference>
<evidence type="ECO:0000256" key="6">
    <source>
        <dbReference type="SAM" id="Phobius"/>
    </source>
</evidence>
<feature type="transmembrane region" description="Helical" evidence="6">
    <location>
        <begin position="337"/>
        <end position="358"/>
    </location>
</feature>